<accession>A0A9D2AQ19</accession>
<comment type="caution">
    <text evidence="2">The sequence shown here is derived from an EMBL/GenBank/DDBJ whole genome shotgun (WGS) entry which is preliminary data.</text>
</comment>
<protein>
    <submittedName>
        <fullName evidence="2">Uncharacterized protein</fullName>
    </submittedName>
</protein>
<dbReference type="EMBL" id="DXFB01000050">
    <property type="protein sequence ID" value="HIX44979.1"/>
    <property type="molecule type" value="Genomic_DNA"/>
</dbReference>
<evidence type="ECO:0000313" key="2">
    <source>
        <dbReference type="EMBL" id="HIX44979.1"/>
    </source>
</evidence>
<organism evidence="2 3">
    <name type="scientific">Candidatus Barnesiella excrementipullorum</name>
    <dbReference type="NCBI Taxonomy" id="2838479"/>
    <lineage>
        <taxon>Bacteria</taxon>
        <taxon>Pseudomonadati</taxon>
        <taxon>Bacteroidota</taxon>
        <taxon>Bacteroidia</taxon>
        <taxon>Bacteroidales</taxon>
        <taxon>Barnesiellaceae</taxon>
        <taxon>Barnesiella</taxon>
    </lineage>
</organism>
<feature type="coiled-coil region" evidence="1">
    <location>
        <begin position="16"/>
        <end position="57"/>
    </location>
</feature>
<reference evidence="2" key="2">
    <citation type="submission" date="2021-04" db="EMBL/GenBank/DDBJ databases">
        <authorList>
            <person name="Gilroy R."/>
        </authorList>
    </citation>
    <scope>NUCLEOTIDE SEQUENCE</scope>
    <source>
        <strain evidence="2">ChiHjej12B11-16260</strain>
    </source>
</reference>
<gene>
    <name evidence="2" type="ORF">H9982_02035</name>
</gene>
<dbReference type="Proteomes" id="UP000824246">
    <property type="component" value="Unassembled WGS sequence"/>
</dbReference>
<reference evidence="2" key="1">
    <citation type="journal article" date="2021" name="PeerJ">
        <title>Extensive microbial diversity within the chicken gut microbiome revealed by metagenomics and culture.</title>
        <authorList>
            <person name="Gilroy R."/>
            <person name="Ravi A."/>
            <person name="Getino M."/>
            <person name="Pursley I."/>
            <person name="Horton D.L."/>
            <person name="Alikhan N.F."/>
            <person name="Baker D."/>
            <person name="Gharbi K."/>
            <person name="Hall N."/>
            <person name="Watson M."/>
            <person name="Adriaenssens E.M."/>
            <person name="Foster-Nyarko E."/>
            <person name="Jarju S."/>
            <person name="Secka A."/>
            <person name="Antonio M."/>
            <person name="Oren A."/>
            <person name="Chaudhuri R.R."/>
            <person name="La Ragione R."/>
            <person name="Hildebrand F."/>
            <person name="Pallen M.J."/>
        </authorList>
    </citation>
    <scope>NUCLEOTIDE SEQUENCE</scope>
    <source>
        <strain evidence="2">ChiHjej12B11-16260</strain>
    </source>
</reference>
<name>A0A9D2AQ19_9BACT</name>
<keyword evidence="1" id="KW-0175">Coiled coil</keyword>
<dbReference type="AlphaFoldDB" id="A0A9D2AQ19"/>
<evidence type="ECO:0000256" key="1">
    <source>
        <dbReference type="SAM" id="Coils"/>
    </source>
</evidence>
<proteinExistence type="predicted"/>
<sequence>MSDNSKEIVERLKTYFVRLTRDCSRLEERCRVLEKENERLQKSLSQERDARQQLAIELTTCKKQYQKLQMSQQTELNIVLARENKERFAKLVREIDKCISLLQE</sequence>
<evidence type="ECO:0000313" key="3">
    <source>
        <dbReference type="Proteomes" id="UP000824246"/>
    </source>
</evidence>